<feature type="compositionally biased region" description="Pro residues" evidence="2">
    <location>
        <begin position="1222"/>
        <end position="1234"/>
    </location>
</feature>
<feature type="compositionally biased region" description="Basic and acidic residues" evidence="2">
    <location>
        <begin position="646"/>
        <end position="657"/>
    </location>
</feature>
<dbReference type="InterPro" id="IPR009060">
    <property type="entry name" value="UBA-like_sf"/>
</dbReference>
<dbReference type="PANTHER" id="PTHR11216:SF170">
    <property type="entry name" value="DYNAMIN ASSOCIATED PROTEIN 160, ISOFORM D"/>
    <property type="match status" value="1"/>
</dbReference>
<feature type="compositionally biased region" description="Pro residues" evidence="2">
    <location>
        <begin position="268"/>
        <end position="279"/>
    </location>
</feature>
<feature type="compositionally biased region" description="Low complexity" evidence="2">
    <location>
        <begin position="727"/>
        <end position="743"/>
    </location>
</feature>
<feature type="region of interest" description="Disordered" evidence="2">
    <location>
        <begin position="623"/>
        <end position="1245"/>
    </location>
</feature>
<feature type="compositionally biased region" description="Basic and acidic residues" evidence="2">
    <location>
        <begin position="623"/>
        <end position="633"/>
    </location>
</feature>
<feature type="domain" description="UBA" evidence="3">
    <location>
        <begin position="1243"/>
        <end position="1284"/>
    </location>
</feature>
<accession>A0AAD5VZZ7</accession>
<evidence type="ECO:0000259" key="4">
    <source>
        <dbReference type="PROSITE" id="PS50031"/>
    </source>
</evidence>
<dbReference type="GO" id="GO:0016197">
    <property type="term" value="P:endosomal transport"/>
    <property type="evidence" value="ECO:0007669"/>
    <property type="project" value="TreeGrafter"/>
</dbReference>
<proteinExistence type="predicted"/>
<evidence type="ECO:0000313" key="5">
    <source>
        <dbReference type="EMBL" id="KAJ3572813.1"/>
    </source>
</evidence>
<feature type="compositionally biased region" description="Pro residues" evidence="2">
    <location>
        <begin position="1168"/>
        <end position="1178"/>
    </location>
</feature>
<feature type="domain" description="EH" evidence="4">
    <location>
        <begin position="296"/>
        <end position="386"/>
    </location>
</feature>
<keyword evidence="1" id="KW-0175">Coiled coil</keyword>
<dbReference type="Pfam" id="PF00627">
    <property type="entry name" value="UBA"/>
    <property type="match status" value="1"/>
</dbReference>
<feature type="compositionally biased region" description="Basic and acidic residues" evidence="2">
    <location>
        <begin position="792"/>
        <end position="810"/>
    </location>
</feature>
<evidence type="ECO:0000256" key="2">
    <source>
        <dbReference type="SAM" id="MobiDB-lite"/>
    </source>
</evidence>
<dbReference type="PROSITE" id="PS50030">
    <property type="entry name" value="UBA"/>
    <property type="match status" value="1"/>
</dbReference>
<dbReference type="PROSITE" id="PS50031">
    <property type="entry name" value="EH"/>
    <property type="match status" value="3"/>
</dbReference>
<feature type="compositionally biased region" description="Acidic residues" evidence="2">
    <location>
        <begin position="895"/>
        <end position="915"/>
    </location>
</feature>
<feature type="coiled-coil region" evidence="1">
    <location>
        <begin position="505"/>
        <end position="574"/>
    </location>
</feature>
<feature type="compositionally biased region" description="Polar residues" evidence="2">
    <location>
        <begin position="1109"/>
        <end position="1118"/>
    </location>
</feature>
<feature type="compositionally biased region" description="Polar residues" evidence="2">
    <location>
        <begin position="455"/>
        <end position="473"/>
    </location>
</feature>
<organism evidence="5 6">
    <name type="scientific">Leucocoprinus birnbaumii</name>
    <dbReference type="NCBI Taxonomy" id="56174"/>
    <lineage>
        <taxon>Eukaryota</taxon>
        <taxon>Fungi</taxon>
        <taxon>Dikarya</taxon>
        <taxon>Basidiomycota</taxon>
        <taxon>Agaricomycotina</taxon>
        <taxon>Agaricomycetes</taxon>
        <taxon>Agaricomycetidae</taxon>
        <taxon>Agaricales</taxon>
        <taxon>Agaricineae</taxon>
        <taxon>Agaricaceae</taxon>
        <taxon>Leucocoprinus</taxon>
    </lineage>
</organism>
<dbReference type="GO" id="GO:0006897">
    <property type="term" value="P:endocytosis"/>
    <property type="evidence" value="ECO:0007669"/>
    <property type="project" value="TreeGrafter"/>
</dbReference>
<feature type="compositionally biased region" description="Low complexity" evidence="2">
    <location>
        <begin position="1155"/>
        <end position="1167"/>
    </location>
</feature>
<feature type="compositionally biased region" description="Low complexity" evidence="2">
    <location>
        <begin position="967"/>
        <end position="985"/>
    </location>
</feature>
<dbReference type="Gene3D" id="1.10.8.10">
    <property type="entry name" value="DNA helicase RuvA subunit, C-terminal domain"/>
    <property type="match status" value="1"/>
</dbReference>
<dbReference type="SMART" id="SM00027">
    <property type="entry name" value="EH"/>
    <property type="match status" value="3"/>
</dbReference>
<feature type="region of interest" description="Disordered" evidence="2">
    <location>
        <begin position="104"/>
        <end position="128"/>
    </location>
</feature>
<feature type="compositionally biased region" description="Polar residues" evidence="2">
    <location>
        <begin position="1132"/>
        <end position="1143"/>
    </location>
</feature>
<dbReference type="SUPFAM" id="SSF46934">
    <property type="entry name" value="UBA-like"/>
    <property type="match status" value="1"/>
</dbReference>
<feature type="compositionally biased region" description="Pro residues" evidence="2">
    <location>
        <begin position="116"/>
        <end position="126"/>
    </location>
</feature>
<protein>
    <submittedName>
        <fullName evidence="5">Uncharacterized protein</fullName>
    </submittedName>
</protein>
<feature type="compositionally biased region" description="Basic and acidic residues" evidence="2">
    <location>
        <begin position="1188"/>
        <end position="1201"/>
    </location>
</feature>
<dbReference type="Pfam" id="PF12763">
    <property type="entry name" value="EH"/>
    <property type="match status" value="3"/>
</dbReference>
<feature type="compositionally biased region" description="Polar residues" evidence="2">
    <location>
        <begin position="712"/>
        <end position="721"/>
    </location>
</feature>
<dbReference type="EMBL" id="JANIEX010000127">
    <property type="protein sequence ID" value="KAJ3572813.1"/>
    <property type="molecule type" value="Genomic_DNA"/>
</dbReference>
<comment type="caution">
    <text evidence="5">The sequence shown here is derived from an EMBL/GenBank/DDBJ whole genome shotgun (WGS) entry which is preliminary data.</text>
</comment>
<dbReference type="InterPro" id="IPR000261">
    <property type="entry name" value="EH_dom"/>
</dbReference>
<gene>
    <name evidence="5" type="ORF">NP233_g2832</name>
</gene>
<feature type="compositionally biased region" description="Polar residues" evidence="2">
    <location>
        <begin position="417"/>
        <end position="446"/>
    </location>
</feature>
<evidence type="ECO:0000313" key="6">
    <source>
        <dbReference type="Proteomes" id="UP001213000"/>
    </source>
</evidence>
<feature type="compositionally biased region" description="Polar residues" evidence="2">
    <location>
        <begin position="990"/>
        <end position="1005"/>
    </location>
</feature>
<feature type="compositionally biased region" description="Polar residues" evidence="2">
    <location>
        <begin position="1068"/>
        <end position="1102"/>
    </location>
</feature>
<reference evidence="5" key="1">
    <citation type="submission" date="2022-07" db="EMBL/GenBank/DDBJ databases">
        <title>Genome Sequence of Leucocoprinus birnbaumii.</title>
        <authorList>
            <person name="Buettner E."/>
        </authorList>
    </citation>
    <scope>NUCLEOTIDE SEQUENCE</scope>
    <source>
        <strain evidence="5">VT141</strain>
    </source>
</reference>
<feature type="domain" description="EH" evidence="4">
    <location>
        <begin position="129"/>
        <end position="219"/>
    </location>
</feature>
<dbReference type="Proteomes" id="UP001213000">
    <property type="component" value="Unassembled WGS sequence"/>
</dbReference>
<evidence type="ECO:0000256" key="1">
    <source>
        <dbReference type="SAM" id="Coils"/>
    </source>
</evidence>
<feature type="compositionally biased region" description="Polar residues" evidence="2">
    <location>
        <begin position="246"/>
        <end position="267"/>
    </location>
</feature>
<feature type="domain" description="EH" evidence="4">
    <location>
        <begin position="11"/>
        <end position="100"/>
    </location>
</feature>
<dbReference type="GO" id="GO:0005737">
    <property type="term" value="C:cytoplasm"/>
    <property type="evidence" value="ECO:0007669"/>
    <property type="project" value="TreeGrafter"/>
</dbReference>
<feature type="compositionally biased region" description="Basic residues" evidence="2">
    <location>
        <begin position="1202"/>
        <end position="1217"/>
    </location>
</feature>
<dbReference type="PANTHER" id="PTHR11216">
    <property type="entry name" value="EH DOMAIN"/>
    <property type="match status" value="1"/>
</dbReference>
<dbReference type="Gene3D" id="1.10.238.10">
    <property type="entry name" value="EF-hand"/>
    <property type="match status" value="3"/>
</dbReference>
<dbReference type="GO" id="GO:0005886">
    <property type="term" value="C:plasma membrane"/>
    <property type="evidence" value="ECO:0007669"/>
    <property type="project" value="TreeGrafter"/>
</dbReference>
<evidence type="ECO:0000259" key="3">
    <source>
        <dbReference type="PROSITE" id="PS50030"/>
    </source>
</evidence>
<dbReference type="SMART" id="SM00165">
    <property type="entry name" value="UBA"/>
    <property type="match status" value="1"/>
</dbReference>
<dbReference type="InterPro" id="IPR011992">
    <property type="entry name" value="EF-hand-dom_pair"/>
</dbReference>
<name>A0AAD5VZZ7_9AGAR</name>
<feature type="compositionally biased region" description="Polar residues" evidence="2">
    <location>
        <begin position="831"/>
        <end position="847"/>
    </location>
</feature>
<dbReference type="CDD" id="cd14270">
    <property type="entry name" value="UBA"/>
    <property type="match status" value="1"/>
</dbReference>
<dbReference type="CDD" id="cd00052">
    <property type="entry name" value="EH"/>
    <property type="match status" value="2"/>
</dbReference>
<sequence>MSASFTATPAELALVNQIFAQADKQKLNILNGDVAVQVFGGAKLPGTVLGEIWNIADEENNGWLSRTGTAKALRLIGHAQKGTKVSSALLSKAGPLATIEGYSSVSQQNTGTSAPKSPPPGFPPLSPQDKIRFQDIFNRSGPTNGLLSGDKARDIFLKSKLGNDQLMQIWNLADTRDRGAMDVADFTIAMYFIQGLMKQQFSFVPTTLPPGLYEQASGVPSTVATHLSGNSGSFSPIGSSFGRVQPQYTGQSQPLAQNHTGQAQFNPPNLPARPSPATRPIPTVQTNDAWDVTPTEKAEADAIFTGQLDLQNVGYIEGETAVPFMLKSQLPGEVLAQIWDLADINSDGRLTRDGFAIAYHLIRKKMNGQPLPAQLPPSLIPPSVRKQTSFFQPPSQQPVEPPRDLLDLDDTPPASAVSPQATGTLSVLQPQSTGAASVLRPQSTGATAVPPIPPRNNTVDPFSSSPFGSTAPTSDLMGDHEERPHTTSPPLQDKGAELGNVRNHLQSTNRSLETAKAERAKLESTLASQAAELSALQTQLSSAKAAYDTETTLLSQLRERFDTQSAEIQRSREELIRSESDLSAIRVEKAEIEQAFLRDKEEARDLHRRMIEAGQQADQIKGEVEKAKKEAKQQKGRLAIARKQLATKETERAKAEKELEEANAEAQSLAKEAEEVEAQVAQTIEQPKPVRAPSQDTVDVAAAQPLPASPEPVQSSKSNNPFERLALSSSPSPRSQSPFLPFSNVALTSPPIAPAEGQNGQAKPEPQPSFDDFLGANEPVPAAAPVTIPEEESSKSDHHTNGDSVPKEFDIGSSGPASPLTAESTEHFMTPPTTATNEPPLDSSDNLASEAKARFPTLDETTTQFPPLDDPVPAKAEQKDTAQTMTDLDTKLQELEVEDSDSSDSDSDSDDDDSPLAEVAQKVKERAPSPKAQDASAETATPAPVVAAPQVQSENSFDDIFGLNDTPAASASAPAPQAPKPSSSPFDIPDSTQPSEPPKANNTAGVNAFDETLSGFSPPPWRDSRDIPPSTVGAATTTTAPSAPAPAPQSGAPPAKSSFDDIFGAPSAATTDQPPTLTVPTTNGSTTNGSAAQKEAVQTTTFDDAFANFDTNPNLNLESSFLSTSKSSTNTEPQSPSSKQFPTTGPALPKAAEASSPRPSTNRTSSPGPRPSSPPPRMTSPVPRKSTSSKDSHEKLKEPATRHSKLSIRFPFGKKKTKNQEPTPPPSSTLAPPPEEFRNKTPAGDDDVEAVKQITAMGFTRSQAVEALEKYGYDMRRAIDSLLQ</sequence>
<feature type="compositionally biased region" description="Low complexity" evidence="2">
    <location>
        <begin position="1119"/>
        <end position="1131"/>
    </location>
</feature>
<dbReference type="InterPro" id="IPR015940">
    <property type="entry name" value="UBA"/>
</dbReference>
<feature type="region of interest" description="Disordered" evidence="2">
    <location>
        <begin position="372"/>
        <end position="496"/>
    </location>
</feature>
<feature type="compositionally biased region" description="Low complexity" evidence="2">
    <location>
        <begin position="935"/>
        <end position="954"/>
    </location>
</feature>
<dbReference type="SUPFAM" id="SSF47473">
    <property type="entry name" value="EF-hand"/>
    <property type="match status" value="3"/>
</dbReference>
<keyword evidence="6" id="KW-1185">Reference proteome</keyword>
<feature type="region of interest" description="Disordered" evidence="2">
    <location>
        <begin position="242"/>
        <end position="285"/>
    </location>
</feature>
<feature type="compositionally biased region" description="Low complexity" evidence="2">
    <location>
        <begin position="1028"/>
        <end position="1057"/>
    </location>
</feature>